<feature type="compositionally biased region" description="Polar residues" evidence="6">
    <location>
        <begin position="249"/>
        <end position="260"/>
    </location>
</feature>
<dbReference type="SUPFAM" id="SSF49503">
    <property type="entry name" value="Cupredoxins"/>
    <property type="match status" value="1"/>
</dbReference>
<sequence>MARLALMAAAVVLAFLAAAPVTEVAAKRWIVGDNKFWNPNINYTIWAQDKHFYLDDWLYFVYERNQYNVIEVNETNYISCNADNPIANWSRGSGRDVVHLNVTRHYYLISGSGGGCYGGMKLDVLVEKPPPPPIAAPIKNSAARAFSDFGFAHQFFIPVAVFTVIGTMWDAVLRFFIRCVSVSVPWEIVHAMLLLPYACDPSTLPKYPPNKEMDAKYREELQRRRRVGIRKRDNLAPKKPGKSRRTIKEPTNLNKLPTQQEGKKEAETEITVQTPSETYQATTRSEFPYTGLSQTTAPASGFAWAGAKKRKENDAASTLTYNQPAGSASHVSGMSMAFAKNTFGLTINEDKPNLLRPHVSLDSSDVLLFPGVHHKKSDTGLTNAGANPKIFQTNGMNEILRRTESDAIVDVRRPPRIERG</sequence>
<dbReference type="InterPro" id="IPR039391">
    <property type="entry name" value="Phytocyanin-like"/>
</dbReference>
<dbReference type="InterPro" id="IPR003245">
    <property type="entry name" value="Phytocyanin_dom"/>
</dbReference>
<dbReference type="PANTHER" id="PTHR33021:SF534">
    <property type="entry name" value="EARLY NODULIN-LIKE PROTEIN 16"/>
    <property type="match status" value="1"/>
</dbReference>
<dbReference type="Proteomes" id="UP000712281">
    <property type="component" value="Unassembled WGS sequence"/>
</dbReference>
<evidence type="ECO:0000256" key="3">
    <source>
        <dbReference type="ARBA" id="ARBA00023180"/>
    </source>
</evidence>
<protein>
    <recommendedName>
        <fullName evidence="8">Phytocyanin domain-containing protein</fullName>
    </recommendedName>
</protein>
<dbReference type="PANTHER" id="PTHR33021">
    <property type="entry name" value="BLUE COPPER PROTEIN"/>
    <property type="match status" value="1"/>
</dbReference>
<keyword evidence="2" id="KW-1015">Disulfide bond</keyword>
<feature type="region of interest" description="Disordered" evidence="6">
    <location>
        <begin position="223"/>
        <end position="271"/>
    </location>
</feature>
<evidence type="ECO:0000256" key="2">
    <source>
        <dbReference type="ARBA" id="ARBA00023157"/>
    </source>
</evidence>
<evidence type="ECO:0000256" key="7">
    <source>
        <dbReference type="SAM" id="SignalP"/>
    </source>
</evidence>
<feature type="chain" id="PRO_5035813518" description="Phytocyanin domain-containing protein" evidence="7">
    <location>
        <begin position="27"/>
        <end position="420"/>
    </location>
</feature>
<dbReference type="EMBL" id="QGKW02002005">
    <property type="protein sequence ID" value="KAF2541352.1"/>
    <property type="molecule type" value="Genomic_DNA"/>
</dbReference>
<dbReference type="Pfam" id="PF02298">
    <property type="entry name" value="Cu_bind_like"/>
    <property type="match status" value="1"/>
</dbReference>
<dbReference type="PROSITE" id="PS51485">
    <property type="entry name" value="PHYTOCYANIN"/>
    <property type="match status" value="1"/>
</dbReference>
<reference evidence="9" key="1">
    <citation type="submission" date="2019-12" db="EMBL/GenBank/DDBJ databases">
        <title>Genome sequencing and annotation of Brassica cretica.</title>
        <authorList>
            <person name="Studholme D.J."/>
            <person name="Sarris P.F."/>
        </authorList>
    </citation>
    <scope>NUCLEOTIDE SEQUENCE</scope>
    <source>
        <strain evidence="9">PFS-001/15</strain>
        <tissue evidence="9">Leaf</tissue>
    </source>
</reference>
<evidence type="ECO:0000256" key="6">
    <source>
        <dbReference type="SAM" id="MobiDB-lite"/>
    </source>
</evidence>
<evidence type="ECO:0000256" key="4">
    <source>
        <dbReference type="ARBA" id="ARBA00035011"/>
    </source>
</evidence>
<evidence type="ECO:0000313" key="9">
    <source>
        <dbReference type="EMBL" id="KAF2541352.1"/>
    </source>
</evidence>
<accession>A0A8S9GDJ0</accession>
<dbReference type="Gene3D" id="2.60.40.420">
    <property type="entry name" value="Cupredoxins - blue copper proteins"/>
    <property type="match status" value="1"/>
</dbReference>
<dbReference type="InterPro" id="IPR008972">
    <property type="entry name" value="Cupredoxin"/>
</dbReference>
<keyword evidence="3" id="KW-0325">Glycoprotein</keyword>
<dbReference type="GO" id="GO:0005886">
    <property type="term" value="C:plasma membrane"/>
    <property type="evidence" value="ECO:0007669"/>
    <property type="project" value="TreeGrafter"/>
</dbReference>
<comment type="function">
    <text evidence="5">May act as a carbohydrate transporter.</text>
</comment>
<name>A0A8S9GDJ0_BRACR</name>
<evidence type="ECO:0000259" key="8">
    <source>
        <dbReference type="PROSITE" id="PS51485"/>
    </source>
</evidence>
<evidence type="ECO:0000256" key="5">
    <source>
        <dbReference type="ARBA" id="ARBA00037626"/>
    </source>
</evidence>
<dbReference type="AlphaFoldDB" id="A0A8S9GDJ0"/>
<feature type="signal peptide" evidence="7">
    <location>
        <begin position="1"/>
        <end position="26"/>
    </location>
</feature>
<feature type="domain" description="Phytocyanin" evidence="8">
    <location>
        <begin position="27"/>
        <end position="128"/>
    </location>
</feature>
<evidence type="ECO:0000313" key="10">
    <source>
        <dbReference type="Proteomes" id="UP000712281"/>
    </source>
</evidence>
<evidence type="ECO:0000256" key="1">
    <source>
        <dbReference type="ARBA" id="ARBA00022729"/>
    </source>
</evidence>
<proteinExistence type="inferred from homology"/>
<gene>
    <name evidence="9" type="ORF">F2Q68_00033314</name>
</gene>
<dbReference type="GO" id="GO:0009055">
    <property type="term" value="F:electron transfer activity"/>
    <property type="evidence" value="ECO:0007669"/>
    <property type="project" value="InterPro"/>
</dbReference>
<comment type="similarity">
    <text evidence="4">Belongs to the early nodulin-like (ENODL) family.</text>
</comment>
<keyword evidence="1 7" id="KW-0732">Signal</keyword>
<dbReference type="FunFam" id="2.60.40.420:FF:000018">
    <property type="entry name" value="Lamin-like protein"/>
    <property type="match status" value="1"/>
</dbReference>
<organism evidence="9 10">
    <name type="scientific">Brassica cretica</name>
    <name type="common">Mustard</name>
    <dbReference type="NCBI Taxonomy" id="69181"/>
    <lineage>
        <taxon>Eukaryota</taxon>
        <taxon>Viridiplantae</taxon>
        <taxon>Streptophyta</taxon>
        <taxon>Embryophyta</taxon>
        <taxon>Tracheophyta</taxon>
        <taxon>Spermatophyta</taxon>
        <taxon>Magnoliopsida</taxon>
        <taxon>eudicotyledons</taxon>
        <taxon>Gunneridae</taxon>
        <taxon>Pentapetalae</taxon>
        <taxon>rosids</taxon>
        <taxon>malvids</taxon>
        <taxon>Brassicales</taxon>
        <taxon>Brassicaceae</taxon>
        <taxon>Brassiceae</taxon>
        <taxon>Brassica</taxon>
    </lineage>
</organism>
<comment type="caution">
    <text evidence="9">The sequence shown here is derived from an EMBL/GenBank/DDBJ whole genome shotgun (WGS) entry which is preliminary data.</text>
</comment>